<evidence type="ECO:0000313" key="2">
    <source>
        <dbReference type="Proteomes" id="UP001228049"/>
    </source>
</evidence>
<dbReference type="AlphaFoldDB" id="A0AAD9EWU3"/>
<accession>A0AAD9EWU3</accession>
<name>A0AAD9EWU3_DISEL</name>
<comment type="caution">
    <text evidence="1">The sequence shown here is derived from an EMBL/GenBank/DDBJ whole genome shotgun (WGS) entry which is preliminary data.</text>
</comment>
<protein>
    <submittedName>
        <fullName evidence="1">Peripheral-type benzodiazepine receptor-associated protein 1</fullName>
    </submittedName>
</protein>
<dbReference type="Proteomes" id="UP001228049">
    <property type="component" value="Unassembled WGS sequence"/>
</dbReference>
<proteinExistence type="predicted"/>
<sequence>GGVDVFLHWVLTQTWKPYSLWGQMSGSYPVLEAPSLGRECQQAASFGLVSSPSPTTSNPPSNVAAISNNYRQL</sequence>
<organism evidence="1 2">
    <name type="scientific">Dissostichus eleginoides</name>
    <name type="common">Patagonian toothfish</name>
    <name type="synonym">Dissostichus amissus</name>
    <dbReference type="NCBI Taxonomy" id="100907"/>
    <lineage>
        <taxon>Eukaryota</taxon>
        <taxon>Metazoa</taxon>
        <taxon>Chordata</taxon>
        <taxon>Craniata</taxon>
        <taxon>Vertebrata</taxon>
        <taxon>Euteleostomi</taxon>
        <taxon>Actinopterygii</taxon>
        <taxon>Neopterygii</taxon>
        <taxon>Teleostei</taxon>
        <taxon>Neoteleostei</taxon>
        <taxon>Acanthomorphata</taxon>
        <taxon>Eupercaria</taxon>
        <taxon>Perciformes</taxon>
        <taxon>Notothenioidei</taxon>
        <taxon>Nototheniidae</taxon>
        <taxon>Dissostichus</taxon>
    </lineage>
</organism>
<gene>
    <name evidence="1" type="ORF">KUDE01_024360</name>
</gene>
<dbReference type="EMBL" id="JASDAP010000024">
    <property type="protein sequence ID" value="KAK1881194.1"/>
    <property type="molecule type" value="Genomic_DNA"/>
</dbReference>
<reference evidence="1" key="1">
    <citation type="submission" date="2023-04" db="EMBL/GenBank/DDBJ databases">
        <title>Chromosome-level genome of Chaenocephalus aceratus.</title>
        <authorList>
            <person name="Park H."/>
        </authorList>
    </citation>
    <scope>NUCLEOTIDE SEQUENCE</scope>
    <source>
        <strain evidence="1">DE</strain>
        <tissue evidence="1">Muscle</tissue>
    </source>
</reference>
<evidence type="ECO:0000313" key="1">
    <source>
        <dbReference type="EMBL" id="KAK1881194.1"/>
    </source>
</evidence>
<keyword evidence="2" id="KW-1185">Reference proteome</keyword>
<feature type="non-terminal residue" evidence="1">
    <location>
        <position position="1"/>
    </location>
</feature>
<keyword evidence="1" id="KW-0675">Receptor</keyword>
<feature type="non-terminal residue" evidence="1">
    <location>
        <position position="73"/>
    </location>
</feature>